<dbReference type="HOGENOM" id="CLU_1628655_0_0_1"/>
<evidence type="ECO:0000313" key="4">
    <source>
        <dbReference type="EMBL" id="EKC35473.1"/>
    </source>
</evidence>
<name>K1QNH6_MAGGI</name>
<feature type="transmembrane region" description="Helical" evidence="2">
    <location>
        <begin position="37"/>
        <end position="62"/>
    </location>
</feature>
<keyword evidence="2" id="KW-0472">Membrane</keyword>
<feature type="chain" id="PRO_5043365902" evidence="3">
    <location>
        <begin position="22"/>
        <end position="163"/>
    </location>
</feature>
<accession>K1QNH6</accession>
<organism evidence="4">
    <name type="scientific">Magallana gigas</name>
    <name type="common">Pacific oyster</name>
    <name type="synonym">Crassostrea gigas</name>
    <dbReference type="NCBI Taxonomy" id="29159"/>
    <lineage>
        <taxon>Eukaryota</taxon>
        <taxon>Metazoa</taxon>
        <taxon>Spiralia</taxon>
        <taxon>Lophotrochozoa</taxon>
        <taxon>Mollusca</taxon>
        <taxon>Bivalvia</taxon>
        <taxon>Autobranchia</taxon>
        <taxon>Pteriomorphia</taxon>
        <taxon>Ostreida</taxon>
        <taxon>Ostreoidea</taxon>
        <taxon>Ostreidae</taxon>
        <taxon>Magallana</taxon>
    </lineage>
</organism>
<evidence type="ECO:0000256" key="1">
    <source>
        <dbReference type="SAM" id="MobiDB-lite"/>
    </source>
</evidence>
<dbReference type="AlphaFoldDB" id="K1QNH6"/>
<feature type="region of interest" description="Disordered" evidence="1">
    <location>
        <begin position="120"/>
        <end position="145"/>
    </location>
</feature>
<evidence type="ECO:0000256" key="2">
    <source>
        <dbReference type="SAM" id="Phobius"/>
    </source>
</evidence>
<sequence length="163" mass="18027">MAVKFLLLCLVFAAYILDIETLEVVMVPRGVGGGNSNFLIIGLIITGITGLVLTCSVIQCCCSKCFPDKNNIQAERAMLFAYLRALHYNKQSTADGQIGPCEQMGSSQLKLDTLSQMTLNNADDSKEPTATSDIESRPWEQVGSPQLKLDTRIETRRKRVRVR</sequence>
<proteinExistence type="predicted"/>
<feature type="signal peptide" evidence="3">
    <location>
        <begin position="1"/>
        <end position="21"/>
    </location>
</feature>
<gene>
    <name evidence="4" type="ORF">CGI_10022375</name>
</gene>
<evidence type="ECO:0000256" key="3">
    <source>
        <dbReference type="SAM" id="SignalP"/>
    </source>
</evidence>
<protein>
    <submittedName>
        <fullName evidence="4">Uncharacterized protein</fullName>
    </submittedName>
</protein>
<reference evidence="4" key="1">
    <citation type="journal article" date="2012" name="Nature">
        <title>The oyster genome reveals stress adaptation and complexity of shell formation.</title>
        <authorList>
            <person name="Zhang G."/>
            <person name="Fang X."/>
            <person name="Guo X."/>
            <person name="Li L."/>
            <person name="Luo R."/>
            <person name="Xu F."/>
            <person name="Yang P."/>
            <person name="Zhang L."/>
            <person name="Wang X."/>
            <person name="Qi H."/>
            <person name="Xiong Z."/>
            <person name="Que H."/>
            <person name="Xie Y."/>
            <person name="Holland P.W."/>
            <person name="Paps J."/>
            <person name="Zhu Y."/>
            <person name="Wu F."/>
            <person name="Chen Y."/>
            <person name="Wang J."/>
            <person name="Peng C."/>
            <person name="Meng J."/>
            <person name="Yang L."/>
            <person name="Liu J."/>
            <person name="Wen B."/>
            <person name="Zhang N."/>
            <person name="Huang Z."/>
            <person name="Zhu Q."/>
            <person name="Feng Y."/>
            <person name="Mount A."/>
            <person name="Hedgecock D."/>
            <person name="Xu Z."/>
            <person name="Liu Y."/>
            <person name="Domazet-Loso T."/>
            <person name="Du Y."/>
            <person name="Sun X."/>
            <person name="Zhang S."/>
            <person name="Liu B."/>
            <person name="Cheng P."/>
            <person name="Jiang X."/>
            <person name="Li J."/>
            <person name="Fan D."/>
            <person name="Wang W."/>
            <person name="Fu W."/>
            <person name="Wang T."/>
            <person name="Wang B."/>
            <person name="Zhang J."/>
            <person name="Peng Z."/>
            <person name="Li Y."/>
            <person name="Li N."/>
            <person name="Wang J."/>
            <person name="Chen M."/>
            <person name="He Y."/>
            <person name="Tan F."/>
            <person name="Song X."/>
            <person name="Zheng Q."/>
            <person name="Huang R."/>
            <person name="Yang H."/>
            <person name="Du X."/>
            <person name="Chen L."/>
            <person name="Yang M."/>
            <person name="Gaffney P.M."/>
            <person name="Wang S."/>
            <person name="Luo L."/>
            <person name="She Z."/>
            <person name="Ming Y."/>
            <person name="Huang W."/>
            <person name="Zhang S."/>
            <person name="Huang B."/>
            <person name="Zhang Y."/>
            <person name="Qu T."/>
            <person name="Ni P."/>
            <person name="Miao G."/>
            <person name="Wang J."/>
            <person name="Wang Q."/>
            <person name="Steinberg C.E."/>
            <person name="Wang H."/>
            <person name="Li N."/>
            <person name="Qian L."/>
            <person name="Zhang G."/>
            <person name="Li Y."/>
            <person name="Yang H."/>
            <person name="Liu X."/>
            <person name="Wang J."/>
            <person name="Yin Y."/>
            <person name="Wang J."/>
        </authorList>
    </citation>
    <scope>NUCLEOTIDE SEQUENCE [LARGE SCALE GENOMIC DNA]</scope>
    <source>
        <strain evidence="4">05x7-T-G4-1.051#20</strain>
    </source>
</reference>
<dbReference type="InParanoid" id="K1QNH6"/>
<keyword evidence="3" id="KW-0732">Signal</keyword>
<feature type="compositionally biased region" description="Polar residues" evidence="1">
    <location>
        <begin position="120"/>
        <end position="133"/>
    </location>
</feature>
<keyword evidence="2" id="KW-1133">Transmembrane helix</keyword>
<keyword evidence="2" id="KW-0812">Transmembrane</keyword>
<dbReference type="EMBL" id="JH816386">
    <property type="protein sequence ID" value="EKC35473.1"/>
    <property type="molecule type" value="Genomic_DNA"/>
</dbReference>